<dbReference type="SUPFAM" id="SSF47413">
    <property type="entry name" value="lambda repressor-like DNA-binding domains"/>
    <property type="match status" value="1"/>
</dbReference>
<evidence type="ECO:0000256" key="2">
    <source>
        <dbReference type="ARBA" id="ARBA00023125"/>
    </source>
</evidence>
<dbReference type="InterPro" id="IPR000843">
    <property type="entry name" value="HTH_LacI"/>
</dbReference>
<dbReference type="EMBL" id="BNJK01000002">
    <property type="protein sequence ID" value="GHO99323.1"/>
    <property type="molecule type" value="Genomic_DNA"/>
</dbReference>
<dbReference type="InterPro" id="IPR046335">
    <property type="entry name" value="LacI/GalR-like_sensor"/>
</dbReference>
<accession>A0A8J3N850</accession>
<evidence type="ECO:0000256" key="3">
    <source>
        <dbReference type="ARBA" id="ARBA00023163"/>
    </source>
</evidence>
<keyword evidence="3" id="KW-0804">Transcription</keyword>
<feature type="domain" description="HTH lacI-type" evidence="4">
    <location>
        <begin position="2"/>
        <end position="56"/>
    </location>
</feature>
<dbReference type="CDD" id="cd06267">
    <property type="entry name" value="PBP1_LacI_sugar_binding-like"/>
    <property type="match status" value="1"/>
</dbReference>
<dbReference type="RefSeq" id="WP_220209970.1">
    <property type="nucleotide sequence ID" value="NZ_BNJK01000002.1"/>
</dbReference>
<dbReference type="PRINTS" id="PR00036">
    <property type="entry name" value="HTHLACI"/>
</dbReference>
<dbReference type="InterPro" id="IPR010982">
    <property type="entry name" value="Lambda_DNA-bd_dom_sf"/>
</dbReference>
<dbReference type="CDD" id="cd01392">
    <property type="entry name" value="HTH_LacI"/>
    <property type="match status" value="1"/>
</dbReference>
<dbReference type="GO" id="GO:0000976">
    <property type="term" value="F:transcription cis-regulatory region binding"/>
    <property type="evidence" value="ECO:0007669"/>
    <property type="project" value="TreeGrafter"/>
</dbReference>
<keyword evidence="2" id="KW-0238">DNA-binding</keyword>
<dbReference type="Pfam" id="PF13377">
    <property type="entry name" value="Peripla_BP_3"/>
    <property type="match status" value="1"/>
</dbReference>
<protein>
    <submittedName>
        <fullName evidence="5">LacI family transcriptional regulator</fullName>
    </submittedName>
</protein>
<dbReference type="Proteomes" id="UP000597444">
    <property type="component" value="Unassembled WGS sequence"/>
</dbReference>
<gene>
    <name evidence="5" type="ORF">KSF_093710</name>
</gene>
<dbReference type="Pfam" id="PF00356">
    <property type="entry name" value="LacI"/>
    <property type="match status" value="1"/>
</dbReference>
<evidence type="ECO:0000256" key="1">
    <source>
        <dbReference type="ARBA" id="ARBA00023015"/>
    </source>
</evidence>
<reference evidence="5" key="1">
    <citation type="submission" date="2020-10" db="EMBL/GenBank/DDBJ databases">
        <title>Taxonomic study of unclassified bacteria belonging to the class Ktedonobacteria.</title>
        <authorList>
            <person name="Yabe S."/>
            <person name="Wang C.M."/>
            <person name="Zheng Y."/>
            <person name="Sakai Y."/>
            <person name="Cavaletti L."/>
            <person name="Monciardini P."/>
            <person name="Donadio S."/>
        </authorList>
    </citation>
    <scope>NUCLEOTIDE SEQUENCE</scope>
    <source>
        <strain evidence="5">ID150040</strain>
    </source>
</reference>
<dbReference type="PANTHER" id="PTHR30146:SF109">
    <property type="entry name" value="HTH-TYPE TRANSCRIPTIONAL REGULATOR GALS"/>
    <property type="match status" value="1"/>
</dbReference>
<sequence>MTTIKDIAQAAGVGVGTVSRVLNGTGYVSEETRQRVWEAVERFHYVPNGAARTLVTKRSMAIGVVLHDLTNPFVPTLARGIEDEARRHGYTIMVLDTDWQPENELQTVTILRQQAVDGVILVSPAHGELLAGKFQDVNLPVIVVDHGDASGRSHITVDHYHGARKALEWARQQGHSAIGFLAGPRSLRFADLRLRAYLDNIGQTDLPLEEVDQHEELPIARADFLFEQGRLAAETLLRTHPEVTCLFAANDLSALGALRYLAQQGIAVPGQVAVIGFDDIFVSSLVHPTLTTIRQPTYDIGVEAARQLLQRLRHPDQPIEQRVFDLTLVVRESC</sequence>
<comment type="caution">
    <text evidence="5">The sequence shown here is derived from an EMBL/GenBank/DDBJ whole genome shotgun (WGS) entry which is preliminary data.</text>
</comment>
<dbReference type="PROSITE" id="PS50932">
    <property type="entry name" value="HTH_LACI_2"/>
    <property type="match status" value="1"/>
</dbReference>
<organism evidence="5 6">
    <name type="scientific">Reticulibacter mediterranei</name>
    <dbReference type="NCBI Taxonomy" id="2778369"/>
    <lineage>
        <taxon>Bacteria</taxon>
        <taxon>Bacillati</taxon>
        <taxon>Chloroflexota</taxon>
        <taxon>Ktedonobacteria</taxon>
        <taxon>Ktedonobacterales</taxon>
        <taxon>Reticulibacteraceae</taxon>
        <taxon>Reticulibacter</taxon>
    </lineage>
</organism>
<dbReference type="PROSITE" id="PS00356">
    <property type="entry name" value="HTH_LACI_1"/>
    <property type="match status" value="1"/>
</dbReference>
<dbReference type="SMART" id="SM00354">
    <property type="entry name" value="HTH_LACI"/>
    <property type="match status" value="1"/>
</dbReference>
<dbReference type="AlphaFoldDB" id="A0A8J3N850"/>
<evidence type="ECO:0000313" key="6">
    <source>
        <dbReference type="Proteomes" id="UP000597444"/>
    </source>
</evidence>
<evidence type="ECO:0000259" key="4">
    <source>
        <dbReference type="PROSITE" id="PS50932"/>
    </source>
</evidence>
<keyword evidence="1" id="KW-0805">Transcription regulation</keyword>
<evidence type="ECO:0000313" key="5">
    <source>
        <dbReference type="EMBL" id="GHO99323.1"/>
    </source>
</evidence>
<keyword evidence="6" id="KW-1185">Reference proteome</keyword>
<name>A0A8J3N850_9CHLR</name>
<dbReference type="PANTHER" id="PTHR30146">
    <property type="entry name" value="LACI-RELATED TRANSCRIPTIONAL REPRESSOR"/>
    <property type="match status" value="1"/>
</dbReference>
<dbReference type="GO" id="GO:0003700">
    <property type="term" value="F:DNA-binding transcription factor activity"/>
    <property type="evidence" value="ECO:0007669"/>
    <property type="project" value="TreeGrafter"/>
</dbReference>
<proteinExistence type="predicted"/>
<dbReference type="Gene3D" id="1.10.260.40">
    <property type="entry name" value="lambda repressor-like DNA-binding domains"/>
    <property type="match status" value="1"/>
</dbReference>
<dbReference type="Gene3D" id="3.40.50.2300">
    <property type="match status" value="2"/>
</dbReference>
<dbReference type="InterPro" id="IPR028082">
    <property type="entry name" value="Peripla_BP_I"/>
</dbReference>
<dbReference type="SUPFAM" id="SSF53822">
    <property type="entry name" value="Periplasmic binding protein-like I"/>
    <property type="match status" value="1"/>
</dbReference>